<dbReference type="Gene3D" id="3.90.1300.10">
    <property type="entry name" value="Amidase signature (AS) domain"/>
    <property type="match status" value="2"/>
</dbReference>
<evidence type="ECO:0000259" key="1">
    <source>
        <dbReference type="Pfam" id="PF01425"/>
    </source>
</evidence>
<dbReference type="GO" id="GO:0016740">
    <property type="term" value="F:transferase activity"/>
    <property type="evidence" value="ECO:0007669"/>
    <property type="project" value="UniProtKB-KW"/>
</dbReference>
<keyword evidence="3" id="KW-1185">Reference proteome</keyword>
<dbReference type="InterPro" id="IPR036928">
    <property type="entry name" value="AS_sf"/>
</dbReference>
<proteinExistence type="predicted"/>
<protein>
    <submittedName>
        <fullName evidence="2">Glutamyl-tRNA(Gln) amidotransferase subunit A, mitochondrial</fullName>
    </submittedName>
</protein>
<dbReference type="Pfam" id="PF01425">
    <property type="entry name" value="Amidase"/>
    <property type="match status" value="1"/>
</dbReference>
<dbReference type="PANTHER" id="PTHR11895:SF7">
    <property type="entry name" value="GLUTAMYL-TRNA(GLN) AMIDOTRANSFERASE SUBUNIT A, MITOCHONDRIAL"/>
    <property type="match status" value="1"/>
</dbReference>
<feature type="domain" description="Amidase" evidence="1">
    <location>
        <begin position="12"/>
        <end position="107"/>
    </location>
</feature>
<evidence type="ECO:0000313" key="3">
    <source>
        <dbReference type="Proteomes" id="UP000319801"/>
    </source>
</evidence>
<evidence type="ECO:0000313" key="2">
    <source>
        <dbReference type="EMBL" id="TTS81759.1"/>
    </source>
</evidence>
<dbReference type="AlphaFoldDB" id="A0A556VV43"/>
<accession>A0A556VV43</accession>
<dbReference type="PANTHER" id="PTHR11895">
    <property type="entry name" value="TRANSAMIDASE"/>
    <property type="match status" value="1"/>
</dbReference>
<comment type="caution">
    <text evidence="2">The sequence shown here is derived from an EMBL/GenBank/DDBJ whole genome shotgun (WGS) entry which is preliminary data.</text>
</comment>
<dbReference type="GO" id="GO:0030956">
    <property type="term" value="C:glutamyl-tRNA(Gln) amidotransferase complex"/>
    <property type="evidence" value="ECO:0007669"/>
    <property type="project" value="TreeGrafter"/>
</dbReference>
<dbReference type="GO" id="GO:0005739">
    <property type="term" value="C:mitochondrion"/>
    <property type="evidence" value="ECO:0007669"/>
    <property type="project" value="TreeGrafter"/>
</dbReference>
<dbReference type="InterPro" id="IPR023631">
    <property type="entry name" value="Amidase_dom"/>
</dbReference>
<dbReference type="GO" id="GO:0032543">
    <property type="term" value="P:mitochondrial translation"/>
    <property type="evidence" value="ECO:0007669"/>
    <property type="project" value="TreeGrafter"/>
</dbReference>
<dbReference type="InterPro" id="IPR000120">
    <property type="entry name" value="Amidase"/>
</dbReference>
<name>A0A556VV43_BAGYA</name>
<gene>
    <name evidence="2" type="ORF">Baya_16269</name>
</gene>
<sequence>MTETKWPPTVAEALERKTLGPLDGIPFSVKDNFCTESVETTCASHMLRVVQKLLDQGAVLVGKTNLDEFAMGYSAPYRTLRPGTDPDSDWLITGGSSGGSAAAVASLSSFLYGLLSRHGLIPLVNSMDVPGIMSRSIHDAAIALGTPP</sequence>
<reference evidence="2 3" key="1">
    <citation type="journal article" date="2019" name="Genome Biol. Evol.">
        <title>Whole-Genome Sequencing of the Giant Devil Catfish, Bagarius yarrelli.</title>
        <authorList>
            <person name="Jiang W."/>
            <person name="Lv Y."/>
            <person name="Cheng L."/>
            <person name="Yang K."/>
            <person name="Chao B."/>
            <person name="Wang X."/>
            <person name="Li Y."/>
            <person name="Pan X."/>
            <person name="You X."/>
            <person name="Zhang Y."/>
            <person name="Yang J."/>
            <person name="Li J."/>
            <person name="Zhang X."/>
            <person name="Liu S."/>
            <person name="Sun C."/>
            <person name="Yang J."/>
            <person name="Shi Q."/>
        </authorList>
    </citation>
    <scope>NUCLEOTIDE SEQUENCE [LARGE SCALE GENOMIC DNA]</scope>
    <source>
        <strain evidence="2">JWS20170419001</strain>
        <tissue evidence="2">Muscle</tissue>
    </source>
</reference>
<dbReference type="OrthoDB" id="421993at2759"/>
<dbReference type="GO" id="GO:0070681">
    <property type="term" value="P:glutaminyl-tRNAGln biosynthesis via transamidation"/>
    <property type="evidence" value="ECO:0007669"/>
    <property type="project" value="TreeGrafter"/>
</dbReference>
<dbReference type="EMBL" id="VCAZ01000280">
    <property type="protein sequence ID" value="TTS81759.1"/>
    <property type="molecule type" value="Genomic_DNA"/>
</dbReference>
<dbReference type="SUPFAM" id="SSF75304">
    <property type="entry name" value="Amidase signature (AS) enzymes"/>
    <property type="match status" value="1"/>
</dbReference>
<dbReference type="Proteomes" id="UP000319801">
    <property type="component" value="Unassembled WGS sequence"/>
</dbReference>
<keyword evidence="2" id="KW-0808">Transferase</keyword>
<organism evidence="2 3">
    <name type="scientific">Bagarius yarrelli</name>
    <name type="common">Goonch</name>
    <name type="synonym">Bagrus yarrelli</name>
    <dbReference type="NCBI Taxonomy" id="175774"/>
    <lineage>
        <taxon>Eukaryota</taxon>
        <taxon>Metazoa</taxon>
        <taxon>Chordata</taxon>
        <taxon>Craniata</taxon>
        <taxon>Vertebrata</taxon>
        <taxon>Euteleostomi</taxon>
        <taxon>Actinopterygii</taxon>
        <taxon>Neopterygii</taxon>
        <taxon>Teleostei</taxon>
        <taxon>Ostariophysi</taxon>
        <taxon>Siluriformes</taxon>
        <taxon>Sisoridae</taxon>
        <taxon>Sisorinae</taxon>
        <taxon>Bagarius</taxon>
    </lineage>
</organism>
<dbReference type="GO" id="GO:0050567">
    <property type="term" value="F:glutaminyl-tRNA synthase (glutamine-hydrolyzing) activity"/>
    <property type="evidence" value="ECO:0007669"/>
    <property type="project" value="TreeGrafter"/>
</dbReference>